<comment type="catalytic activity">
    <reaction evidence="1">
        <text>All bonds known to be hydrolyzed by this endopeptidase have arginine in P1 and an acidic residue in P4. P6 is often occupied by an acidic residue or by a hydroxy-amino-acid residue, the phosphorylation of which enhances cleavage.</text>
        <dbReference type="EC" id="3.4.22.49"/>
    </reaction>
</comment>
<evidence type="ECO:0000256" key="5">
    <source>
        <dbReference type="SAM" id="MobiDB-lite"/>
    </source>
</evidence>
<organism evidence="7 8">
    <name type="scientific">Penicillium subrubescens</name>
    <dbReference type="NCBI Taxonomy" id="1316194"/>
    <lineage>
        <taxon>Eukaryota</taxon>
        <taxon>Fungi</taxon>
        <taxon>Dikarya</taxon>
        <taxon>Ascomycota</taxon>
        <taxon>Pezizomycotina</taxon>
        <taxon>Eurotiomycetes</taxon>
        <taxon>Eurotiomycetidae</taxon>
        <taxon>Eurotiales</taxon>
        <taxon>Aspergillaceae</taxon>
        <taxon>Penicillium</taxon>
    </lineage>
</organism>
<dbReference type="GO" id="GO:0005737">
    <property type="term" value="C:cytoplasm"/>
    <property type="evidence" value="ECO:0007669"/>
    <property type="project" value="TreeGrafter"/>
</dbReference>
<evidence type="ECO:0000256" key="3">
    <source>
        <dbReference type="ARBA" id="ARBA00022801"/>
    </source>
</evidence>
<proteinExistence type="predicted"/>
<evidence type="ECO:0000313" key="7">
    <source>
        <dbReference type="EMBL" id="OKP11891.1"/>
    </source>
</evidence>
<keyword evidence="3" id="KW-0378">Hydrolase</keyword>
<dbReference type="SMART" id="SM00028">
    <property type="entry name" value="TPR"/>
    <property type="match status" value="3"/>
</dbReference>
<feature type="region of interest" description="Disordered" evidence="5">
    <location>
        <begin position="1459"/>
        <end position="1490"/>
    </location>
</feature>
<sequence>MAVTVLPPSTMSESIKQAVRSTSTCSDATVLSLQTLLRGSSKVPEKPVRRNTKSSKEVPTTTIRAKTSRTTIKTRTTTETTLHIVEQDGPALSAQEKLVLATEVFNVTLKTLTDASKLSAPKRQPTNLDNVSIKSGRTNGTAVVDKGVYAAAECARLALATLRALKNDQQSPNEIPNMQLEQGACVLAGKFISLGLNEMACKELRSLKRRIQQHLDAKQAGRKVASNKDGGADEDTGKERMSDLLTFSNVANGESLYGLLVSYHANAMRLLVAEKKPSTTERLVPFLQISDQSSPAFIISAAMESGNLTNDKAALQLQLLSNTVLSLCANKSSPTDEPTSKDTLKPITNLSLQLLSLEIRCLGWKTSGHACDENKEMIDPLLRYLGGFSHRSKSIEKAEFVSIYKTITRIQSSMAEIKKQHQDAKDMNSTAKIMTILGQLAVDAGCLDESLKLFSKAIAPLFNSQSLPLATVRCKIASVYFQGLKGSKRFLDGALAAITDASGALGLQLRGSVNDLDELVVESAKLKKLALSWFGETITKPADSDSEKNQIASQIREYLQAFLRLLRRYVGRAPAEDSDEKEIEMFKARIAMSKSIILSGVDSAVAIGRLSIMSQRPPWEDILPILTDCHRLLTSIEATGGDGSDSSLAESIGAALVKLSNLFWSRYIKEKEAGQGYRELLPLLKQSTQVLSTCSPAHRTTAFAALKFERTAHLYLDGKKFDDSEQAFRCSLSEYVSAGTLEDIAKGNAGASPSMLNHDPQSPGFMLSRVLSAFLKTKLRKKAKSVSVYDDEELEPRRRGMLLEWQMGLLCDLHGYCASEDAFQSILSPVVTSTLNIYSADHHPIRHGRVILSALRFLLEHPNAMNADLTARLMEEGMEALKCDKGVGQDTDLAPFATHITNSLRVIIGFHQGKMDAGELDDTLSSWTSMVRQCPDSKSLLLCVTDTEYWVLQLKALVDYTEIHGLWKAQLSALELILRAAELLQSGDLSDGIVILARLVLQHCRLGHCQKAGDLLARGEKYLAQHEVSLLATISYKLARVEYLLETGEIEKAAATLSAARILYQKGQSSDELRNLTVLSKISWERLVADAAFVQSRLSTAQGSMTNALYFAKLSVRLNCRIWAKVEKLAQRKQDRSLPSNGGSDVEAVAEGVAKLDLSQNGLSPDTSVSYVQGAPFWPHLGSHHTCLLNLATLSAHHGLFQDAIYYGEQALKIDRSLDANVRLVAAQTQLGCYWILGGHLSEGQDLLAAASDSSKQLQTSVETVSLHMALASLYRVQGQHEKALRLLQEAEKAIASVTSSDAVSTSEGPNVAVLEEKMAKLQVRSSRRTASTTTAAAASPVRRTRATSSAAASRTTKKTSTSKTPMPEVQSNSLLRLKGDVLRQQADCLRALRDFDRSAQTLTEARQCAIARESKVSIEIGESEHLLADAIRHFASHAVYCVLPESTISLPSLKFPVKGGEEPTPQPAKPTASKRTRAPPKTTRAKAQKASEDFSIMLSKASECLTSVFTDATVLGSTLESHAASRLMSRISMLSHATTPGGPATWAQSPANMNEIGRVGAFARERLAIDFDRQLADFADPLLWPTTSPTTIEMNEDICTNFTENYVDILPQNWNVLSLSLSADQTEFVVSRLQKNRSPFLLRLPLRRGTSDDDEEEQFTFEDGKAEMQELIKLANQSAHAAKAQTNKQMKKDWWKNREALDSRMESLLQNIENVWFGGFRGIFSPLARDGDAFARFATSFQGILDKHLPSRQKGGKASSPRLTLHQNVVELFIGLRDLEAQEEPEDILMDLLYFVVDILQFQGERNAYDEIDFDMMVVDTLDALRGYHEAAREEIATHSPSHTVLVLDKALHLFPWESLPCLQGFPVCRVPSLECLRDRVLKFGTSHSGALIKRTSGSYLLNPTGDLRTTQATFEGDLSKLDSWTGMTNREPSEDEFRAYLETKDLFLYFGHGSGAQYIRGRTVKRLTKCAVAFLMGCSSGTLTEAGEYEPYGTPMNYLQAGSPALVATLWDVTDKDIDRFATSTFDTWGLVEKKGKTSSARSGDDVAGLDTAVAGARASCVLKYLNGAAPVVYGVPVFLD</sequence>
<dbReference type="SUPFAM" id="SSF48452">
    <property type="entry name" value="TPR-like"/>
    <property type="match status" value="2"/>
</dbReference>
<feature type="domain" description="Peptidase C50" evidence="6">
    <location>
        <begin position="1896"/>
        <end position="1991"/>
    </location>
</feature>
<accession>A0A1Q5UHE6</accession>
<protein>
    <recommendedName>
        <fullName evidence="2">separase</fullName>
        <ecNumber evidence="2">3.4.22.49</ecNumber>
    </recommendedName>
</protein>
<feature type="region of interest" description="Disordered" evidence="5">
    <location>
        <begin position="218"/>
        <end position="237"/>
    </location>
</feature>
<dbReference type="InterPro" id="IPR005314">
    <property type="entry name" value="Peptidase_C50"/>
</dbReference>
<feature type="compositionally biased region" description="Basic residues" evidence="5">
    <location>
        <begin position="1473"/>
        <end position="1488"/>
    </location>
</feature>
<dbReference type="InterPro" id="IPR030397">
    <property type="entry name" value="SEPARIN_core_dom"/>
</dbReference>
<comment type="caution">
    <text evidence="7">The sequence shown here is derived from an EMBL/GenBank/DDBJ whole genome shotgun (WGS) entry which is preliminary data.</text>
</comment>
<evidence type="ECO:0000313" key="8">
    <source>
        <dbReference type="Proteomes" id="UP000186955"/>
    </source>
</evidence>
<reference evidence="7 8" key="1">
    <citation type="submission" date="2016-10" db="EMBL/GenBank/DDBJ databases">
        <title>Genome sequence of the ascomycete fungus Penicillium subrubescens.</title>
        <authorList>
            <person name="De Vries R.P."/>
            <person name="Peng M."/>
            <person name="Dilokpimol A."/>
            <person name="Hilden K."/>
            <person name="Makela M.R."/>
            <person name="Grigoriev I."/>
            <person name="Riley R."/>
            <person name="Granchi Z."/>
        </authorList>
    </citation>
    <scope>NUCLEOTIDE SEQUENCE [LARGE SCALE GENOMIC DNA]</scope>
    <source>
        <strain evidence="7 8">CBS 132785</strain>
    </source>
</reference>
<dbReference type="PANTHER" id="PTHR12792">
    <property type="entry name" value="EXTRA SPINDLE POLES 1-RELATED"/>
    <property type="match status" value="1"/>
</dbReference>
<dbReference type="Pfam" id="PF03568">
    <property type="entry name" value="Separin_C"/>
    <property type="match status" value="1"/>
</dbReference>
<dbReference type="PANTHER" id="PTHR12792:SF0">
    <property type="entry name" value="SEPARIN"/>
    <property type="match status" value="1"/>
</dbReference>
<dbReference type="GO" id="GO:0051307">
    <property type="term" value="P:meiotic chromosome separation"/>
    <property type="evidence" value="ECO:0007669"/>
    <property type="project" value="TreeGrafter"/>
</dbReference>
<dbReference type="InterPro" id="IPR019734">
    <property type="entry name" value="TPR_rpt"/>
</dbReference>
<dbReference type="Gene3D" id="1.25.40.10">
    <property type="entry name" value="Tetratricopeptide repeat domain"/>
    <property type="match status" value="1"/>
</dbReference>
<dbReference type="OrthoDB" id="10255632at2759"/>
<dbReference type="GO" id="GO:0004197">
    <property type="term" value="F:cysteine-type endopeptidase activity"/>
    <property type="evidence" value="ECO:0007669"/>
    <property type="project" value="InterPro"/>
</dbReference>
<gene>
    <name evidence="7" type="ORF">PENSUB_2561</name>
</gene>
<name>A0A1Q5UHE6_9EURO</name>
<evidence type="ECO:0000256" key="1">
    <source>
        <dbReference type="ARBA" id="ARBA00000451"/>
    </source>
</evidence>
<dbReference type="STRING" id="1316194.A0A1Q5UHE6"/>
<dbReference type="GO" id="GO:0005634">
    <property type="term" value="C:nucleus"/>
    <property type="evidence" value="ECO:0007669"/>
    <property type="project" value="InterPro"/>
</dbReference>
<dbReference type="PROSITE" id="PS51700">
    <property type="entry name" value="SEPARIN"/>
    <property type="match status" value="1"/>
</dbReference>
<dbReference type="GO" id="GO:0044732">
    <property type="term" value="C:mitotic spindle pole body"/>
    <property type="evidence" value="ECO:0007669"/>
    <property type="project" value="TreeGrafter"/>
</dbReference>
<dbReference type="EC" id="3.4.22.49" evidence="2"/>
<dbReference type="Proteomes" id="UP000186955">
    <property type="component" value="Unassembled WGS sequence"/>
</dbReference>
<dbReference type="EMBL" id="MNBE01000259">
    <property type="protein sequence ID" value="OKP11891.1"/>
    <property type="molecule type" value="Genomic_DNA"/>
</dbReference>
<feature type="compositionally biased region" description="Low complexity" evidence="5">
    <location>
        <begin position="1329"/>
        <end position="1365"/>
    </location>
</feature>
<dbReference type="GO" id="GO:0072686">
    <property type="term" value="C:mitotic spindle"/>
    <property type="evidence" value="ECO:0007669"/>
    <property type="project" value="TreeGrafter"/>
</dbReference>
<evidence type="ECO:0000256" key="2">
    <source>
        <dbReference type="ARBA" id="ARBA00012489"/>
    </source>
</evidence>
<feature type="region of interest" description="Disordered" evidence="5">
    <location>
        <begin position="1324"/>
        <end position="1373"/>
    </location>
</feature>
<evidence type="ECO:0000259" key="6">
    <source>
        <dbReference type="PROSITE" id="PS51700"/>
    </source>
</evidence>
<dbReference type="GO" id="GO:0006508">
    <property type="term" value="P:proteolysis"/>
    <property type="evidence" value="ECO:0007669"/>
    <property type="project" value="InterPro"/>
</dbReference>
<keyword evidence="8" id="KW-1185">Reference proteome</keyword>
<keyword evidence="4" id="KW-0159">Chromosome partition</keyword>
<dbReference type="InterPro" id="IPR011990">
    <property type="entry name" value="TPR-like_helical_dom_sf"/>
</dbReference>
<evidence type="ECO:0000256" key="4">
    <source>
        <dbReference type="ARBA" id="ARBA00022829"/>
    </source>
</evidence>